<dbReference type="EMBL" id="SOSA01000436">
    <property type="protein sequence ID" value="THC91222.1"/>
    <property type="molecule type" value="Genomic_DNA"/>
</dbReference>
<comment type="caution">
    <text evidence="3">The sequence shown here is derived from an EMBL/GenBank/DDBJ whole genome shotgun (WGS) entry which is preliminary data.</text>
</comment>
<dbReference type="Proteomes" id="UP000324241">
    <property type="component" value="Unassembled WGS sequence"/>
</dbReference>
<dbReference type="AlphaFoldDB" id="A0A4S3J8L3"/>
<dbReference type="RefSeq" id="XP_033424801.1">
    <property type="nucleotide sequence ID" value="XM_033571486.1"/>
</dbReference>
<organism evidence="3 4">
    <name type="scientific">Aspergillus tanneri</name>
    <dbReference type="NCBI Taxonomy" id="1220188"/>
    <lineage>
        <taxon>Eukaryota</taxon>
        <taxon>Fungi</taxon>
        <taxon>Dikarya</taxon>
        <taxon>Ascomycota</taxon>
        <taxon>Pezizomycotina</taxon>
        <taxon>Eurotiomycetes</taxon>
        <taxon>Eurotiomycetidae</taxon>
        <taxon>Eurotiales</taxon>
        <taxon>Aspergillaceae</taxon>
        <taxon>Aspergillus</taxon>
        <taxon>Aspergillus subgen. Circumdati</taxon>
    </lineage>
</organism>
<dbReference type="Proteomes" id="UP000308092">
    <property type="component" value="Unassembled WGS sequence"/>
</dbReference>
<feature type="region of interest" description="Disordered" evidence="1">
    <location>
        <begin position="61"/>
        <end position="103"/>
    </location>
</feature>
<dbReference type="EMBL" id="QUQM01000007">
    <property type="protein sequence ID" value="KAA8645440.1"/>
    <property type="molecule type" value="Genomic_DNA"/>
</dbReference>
<evidence type="ECO:0000313" key="5">
    <source>
        <dbReference type="Proteomes" id="UP000324241"/>
    </source>
</evidence>
<feature type="compositionally biased region" description="Basic residues" evidence="1">
    <location>
        <begin position="63"/>
        <end position="73"/>
    </location>
</feature>
<reference evidence="3 4" key="1">
    <citation type="submission" date="2019-03" db="EMBL/GenBank/DDBJ databases">
        <title>The genome sequence of a newly discovered highly antifungal drug resistant Aspergillus species, Aspergillus tanneri NIH 1004.</title>
        <authorList>
            <person name="Mounaud S."/>
            <person name="Singh I."/>
            <person name="Joardar V."/>
            <person name="Pakala S."/>
            <person name="Pakala S."/>
            <person name="Venepally P."/>
            <person name="Hoover J."/>
            <person name="Nierman W."/>
            <person name="Chung J."/>
            <person name="Losada L."/>
        </authorList>
    </citation>
    <scope>NUCLEOTIDE SEQUENCE [LARGE SCALE GENOMIC DNA]</scope>
    <source>
        <strain evidence="3 4">NIH1004</strain>
    </source>
</reference>
<evidence type="ECO:0000313" key="3">
    <source>
        <dbReference type="EMBL" id="THC91222.1"/>
    </source>
</evidence>
<protein>
    <submittedName>
        <fullName evidence="3">Uncharacterized protein</fullName>
    </submittedName>
</protein>
<proteinExistence type="predicted"/>
<evidence type="ECO:0000313" key="2">
    <source>
        <dbReference type="EMBL" id="KAA8645440.1"/>
    </source>
</evidence>
<accession>A0A4S3J8L3</accession>
<name>A0A4S3J8L3_9EURO</name>
<keyword evidence="4" id="KW-1185">Reference proteome</keyword>
<dbReference type="VEuPathDB" id="FungiDB:EYZ11_009326"/>
<gene>
    <name evidence="2" type="ORF">ATNIH1004_006859</name>
    <name evidence="3" type="ORF">EYZ11_009326</name>
</gene>
<dbReference type="OrthoDB" id="3485856at2759"/>
<evidence type="ECO:0000313" key="4">
    <source>
        <dbReference type="Proteomes" id="UP000308092"/>
    </source>
</evidence>
<evidence type="ECO:0000256" key="1">
    <source>
        <dbReference type="SAM" id="MobiDB-lite"/>
    </source>
</evidence>
<reference evidence="2 5" key="2">
    <citation type="submission" date="2019-08" db="EMBL/GenBank/DDBJ databases">
        <title>The genome sequence of a newly discovered highly antifungal drug resistant Aspergillus species, Aspergillus tanneri NIH 1004.</title>
        <authorList>
            <person name="Mounaud S."/>
            <person name="Singh I."/>
            <person name="Joardar V."/>
            <person name="Pakala S."/>
            <person name="Pakala S."/>
            <person name="Venepally P."/>
            <person name="Chung J.K."/>
            <person name="Losada L."/>
            <person name="Nierman W.C."/>
        </authorList>
    </citation>
    <scope>NUCLEOTIDE SEQUENCE [LARGE SCALE GENOMIC DNA]</scope>
    <source>
        <strain evidence="2 5">NIH1004</strain>
    </source>
</reference>
<sequence>MGSPQRQTLRLNLKDFTTVDLTESYRGLYNQEIVISLKQFYGFLSRAKLRQETGKRHIGFTNHARRGIQKCRRPAAPDSDTQSEELEIKRRRYNDNEYYPSDI</sequence>
<dbReference type="GeneID" id="54329561"/>